<evidence type="ECO:0000256" key="3">
    <source>
        <dbReference type="ARBA" id="ARBA00022737"/>
    </source>
</evidence>
<dbReference type="Pfam" id="PF13962">
    <property type="entry name" value="PGG"/>
    <property type="match status" value="1"/>
</dbReference>
<evidence type="ECO:0000256" key="4">
    <source>
        <dbReference type="ARBA" id="ARBA00022989"/>
    </source>
</evidence>
<gene>
    <name evidence="9" type="ORF">F0562_007903</name>
</gene>
<keyword evidence="3" id="KW-0677">Repeat</keyword>
<evidence type="ECO:0000259" key="8">
    <source>
        <dbReference type="Pfam" id="PF13962"/>
    </source>
</evidence>
<dbReference type="GO" id="GO:0005886">
    <property type="term" value="C:plasma membrane"/>
    <property type="evidence" value="ECO:0007669"/>
    <property type="project" value="TreeGrafter"/>
</dbReference>
<feature type="domain" description="PGG" evidence="8">
    <location>
        <begin position="158"/>
        <end position="245"/>
    </location>
</feature>
<keyword evidence="5" id="KW-0040">ANK repeat</keyword>
<keyword evidence="10" id="KW-1185">Reference proteome</keyword>
<dbReference type="PANTHER" id="PTHR24186">
    <property type="entry name" value="PROTEIN PHOSPHATASE 1 REGULATORY SUBUNIT"/>
    <property type="match status" value="1"/>
</dbReference>
<keyword evidence="4 7" id="KW-1133">Transmembrane helix</keyword>
<evidence type="ECO:0000256" key="1">
    <source>
        <dbReference type="ARBA" id="ARBA00004141"/>
    </source>
</evidence>
<evidence type="ECO:0000256" key="6">
    <source>
        <dbReference type="ARBA" id="ARBA00023136"/>
    </source>
</evidence>
<dbReference type="InterPro" id="IPR026961">
    <property type="entry name" value="PGG_dom"/>
</dbReference>
<keyword evidence="6 7" id="KW-0472">Membrane</keyword>
<sequence length="280" mass="31121">MRVVGKMCEDTVATSMASTRECAWVAEIGYGSEVLDLDGLCRWAQLPVGRCDWARSRSHLLPRPLDLFMDVMKLLINKVNKNDRNSEGLTALDIVSWLPQEVDKKEVEHIFCHAGAKNASSSSLPAIVFTLADLLSRPEGFNERWLRYVINRQRKISSDLRNVILVVAVLVATASYQTVLNPPGGVGQGKSVMAKGSFFVFAFLNSTAFVAAMAVIVVVLHINYFSLLLHLALFFLMSSYVVSLFVISPLTNMAAKLFVVGPRVFLWNHSLLEPLDFRKG</sequence>
<proteinExistence type="predicted"/>
<dbReference type="PANTHER" id="PTHR24186:SF56">
    <property type="entry name" value="PGG DOMAIN-CONTAINING PROTEIN"/>
    <property type="match status" value="1"/>
</dbReference>
<evidence type="ECO:0000256" key="5">
    <source>
        <dbReference type="ARBA" id="ARBA00023043"/>
    </source>
</evidence>
<comment type="subcellular location">
    <subcellularLocation>
        <location evidence="1">Membrane</location>
        <topology evidence="1">Multi-pass membrane protein</topology>
    </subcellularLocation>
</comment>
<dbReference type="EMBL" id="CM018046">
    <property type="protein sequence ID" value="KAA8525997.1"/>
    <property type="molecule type" value="Genomic_DNA"/>
</dbReference>
<feature type="transmembrane region" description="Helical" evidence="7">
    <location>
        <begin position="198"/>
        <end position="220"/>
    </location>
</feature>
<reference evidence="9 10" key="1">
    <citation type="submission" date="2019-09" db="EMBL/GenBank/DDBJ databases">
        <title>A chromosome-level genome assembly of the Chinese tupelo Nyssa sinensis.</title>
        <authorList>
            <person name="Yang X."/>
            <person name="Kang M."/>
            <person name="Yang Y."/>
            <person name="Xiong H."/>
            <person name="Wang M."/>
            <person name="Zhang Z."/>
            <person name="Wang Z."/>
            <person name="Wu H."/>
            <person name="Ma T."/>
            <person name="Liu J."/>
            <person name="Xi Z."/>
        </authorList>
    </citation>
    <scope>NUCLEOTIDE SEQUENCE [LARGE SCALE GENOMIC DNA]</scope>
    <source>
        <strain evidence="9">J267</strain>
        <tissue evidence="9">Leaf</tissue>
    </source>
</reference>
<evidence type="ECO:0000256" key="7">
    <source>
        <dbReference type="SAM" id="Phobius"/>
    </source>
</evidence>
<feature type="transmembrane region" description="Helical" evidence="7">
    <location>
        <begin position="227"/>
        <end position="247"/>
    </location>
</feature>
<evidence type="ECO:0000313" key="10">
    <source>
        <dbReference type="Proteomes" id="UP000325577"/>
    </source>
</evidence>
<protein>
    <recommendedName>
        <fullName evidence="8">PGG domain-containing protein</fullName>
    </recommendedName>
</protein>
<name>A0A5J5A9B8_9ASTE</name>
<accession>A0A5J5A9B8</accession>
<dbReference type="Proteomes" id="UP000325577">
    <property type="component" value="Linkage Group LG3"/>
</dbReference>
<keyword evidence="2 7" id="KW-0812">Transmembrane</keyword>
<organism evidence="9 10">
    <name type="scientific">Nyssa sinensis</name>
    <dbReference type="NCBI Taxonomy" id="561372"/>
    <lineage>
        <taxon>Eukaryota</taxon>
        <taxon>Viridiplantae</taxon>
        <taxon>Streptophyta</taxon>
        <taxon>Embryophyta</taxon>
        <taxon>Tracheophyta</taxon>
        <taxon>Spermatophyta</taxon>
        <taxon>Magnoliopsida</taxon>
        <taxon>eudicotyledons</taxon>
        <taxon>Gunneridae</taxon>
        <taxon>Pentapetalae</taxon>
        <taxon>asterids</taxon>
        <taxon>Cornales</taxon>
        <taxon>Nyssaceae</taxon>
        <taxon>Nyssa</taxon>
    </lineage>
</organism>
<feature type="transmembrane region" description="Helical" evidence="7">
    <location>
        <begin position="160"/>
        <end position="178"/>
    </location>
</feature>
<evidence type="ECO:0000256" key="2">
    <source>
        <dbReference type="ARBA" id="ARBA00022692"/>
    </source>
</evidence>
<dbReference type="OrthoDB" id="909233at2759"/>
<evidence type="ECO:0000313" key="9">
    <source>
        <dbReference type="EMBL" id="KAA8525997.1"/>
    </source>
</evidence>
<dbReference type="AlphaFoldDB" id="A0A5J5A9B8"/>